<accession>A0A9X2L0S9</accession>
<protein>
    <submittedName>
        <fullName evidence="1">Uncharacterized protein</fullName>
    </submittedName>
</protein>
<gene>
    <name evidence="1" type="ORF">NM125_00635</name>
</gene>
<name>A0A9X2L0S9_9BACT</name>
<evidence type="ECO:0000313" key="2">
    <source>
        <dbReference type="Proteomes" id="UP001139125"/>
    </source>
</evidence>
<dbReference type="Proteomes" id="UP001139125">
    <property type="component" value="Unassembled WGS sequence"/>
</dbReference>
<sequence length="180" mass="20607">MSGYTEIFQVMMAMTLVSIMVLNANRLIQTNNIVLVEGHLEEQIVAYAQDIIEESRALSFDEQTTDVDSDGENDVPVYIPEGFSTLGTETGESSRDEFDDFDDFHNWSATVEINDITYNVSTTVEYVETSDYKTYSKTSSGTKSTLKRLIVNIQTKYLTEYTSREERVYSFDFVRSYYAD</sequence>
<dbReference type="RefSeq" id="WP_255131823.1">
    <property type="nucleotide sequence ID" value="NZ_JANDBC010000001.1"/>
</dbReference>
<comment type="caution">
    <text evidence="1">The sequence shown here is derived from an EMBL/GenBank/DDBJ whole genome shotgun (WGS) entry which is preliminary data.</text>
</comment>
<reference evidence="1" key="1">
    <citation type="submission" date="2022-06" db="EMBL/GenBank/DDBJ databases">
        <title>Gracilimonas sp. CAU 1638 isolated from sea sediment.</title>
        <authorList>
            <person name="Kim W."/>
        </authorList>
    </citation>
    <scope>NUCLEOTIDE SEQUENCE</scope>
    <source>
        <strain evidence="1">CAU 1638</strain>
    </source>
</reference>
<organism evidence="1 2">
    <name type="scientific">Gracilimonas sediminicola</name>
    <dbReference type="NCBI Taxonomy" id="2952158"/>
    <lineage>
        <taxon>Bacteria</taxon>
        <taxon>Pseudomonadati</taxon>
        <taxon>Balneolota</taxon>
        <taxon>Balneolia</taxon>
        <taxon>Balneolales</taxon>
        <taxon>Balneolaceae</taxon>
        <taxon>Gracilimonas</taxon>
    </lineage>
</organism>
<dbReference type="AlphaFoldDB" id="A0A9X2L0S9"/>
<keyword evidence="2" id="KW-1185">Reference proteome</keyword>
<dbReference type="EMBL" id="JANDBC010000001">
    <property type="protein sequence ID" value="MCP9290079.1"/>
    <property type="molecule type" value="Genomic_DNA"/>
</dbReference>
<evidence type="ECO:0000313" key="1">
    <source>
        <dbReference type="EMBL" id="MCP9290079.1"/>
    </source>
</evidence>
<proteinExistence type="predicted"/>